<name>A0A3B0WC99_9ZZZZ</name>
<sequence>MVLFSSVLPYFTDPLIWIGFILLLVFLLTRYFLNNDIITELPAWLDAELPRRVLKHGFVVGLLVIVLGIGLKYHELSEAEQSHAINLVKTEINNNLSTIEQLAQNTQTLIDSHQAVSGALRSGDSVIMNRLFPSPDQPSDEAINFSKIVEASFTALKESNLLKSKGAMKSFNSSKDQIKSIIYPHNQVLISIQDPNSKQYAITIQMWHDHKEVIARAGDFDQLRFEDSLATMHAIRKQYQRTLRDSADYFTETLNFMERNTFIGNGAVFEILTKEDQALQSLSTMHSEITAGLKALKHQPLL</sequence>
<evidence type="ECO:0000256" key="1">
    <source>
        <dbReference type="SAM" id="Phobius"/>
    </source>
</evidence>
<reference evidence="2" key="1">
    <citation type="submission" date="2018-06" db="EMBL/GenBank/DDBJ databases">
        <authorList>
            <person name="Zhirakovskaya E."/>
        </authorList>
    </citation>
    <scope>NUCLEOTIDE SEQUENCE</scope>
</reference>
<gene>
    <name evidence="2" type="ORF">MNBD_GAMMA02-994</name>
</gene>
<keyword evidence="1" id="KW-0812">Transmembrane</keyword>
<feature type="transmembrane region" description="Helical" evidence="1">
    <location>
        <begin position="15"/>
        <end position="33"/>
    </location>
</feature>
<proteinExistence type="predicted"/>
<dbReference type="EMBL" id="UOFA01000403">
    <property type="protein sequence ID" value="VAW48347.1"/>
    <property type="molecule type" value="Genomic_DNA"/>
</dbReference>
<dbReference type="AlphaFoldDB" id="A0A3B0WC99"/>
<accession>A0A3B0WC99</accession>
<organism evidence="2">
    <name type="scientific">hydrothermal vent metagenome</name>
    <dbReference type="NCBI Taxonomy" id="652676"/>
    <lineage>
        <taxon>unclassified sequences</taxon>
        <taxon>metagenomes</taxon>
        <taxon>ecological metagenomes</taxon>
    </lineage>
</organism>
<keyword evidence="1" id="KW-1133">Transmembrane helix</keyword>
<evidence type="ECO:0000313" key="2">
    <source>
        <dbReference type="EMBL" id="VAW48347.1"/>
    </source>
</evidence>
<feature type="transmembrane region" description="Helical" evidence="1">
    <location>
        <begin position="53"/>
        <end position="73"/>
    </location>
</feature>
<keyword evidence="1" id="KW-0472">Membrane</keyword>
<protein>
    <submittedName>
        <fullName evidence="2">Uncharacterized protein</fullName>
    </submittedName>
</protein>